<dbReference type="OrthoDB" id="301837at2759"/>
<gene>
    <name evidence="1" type="primary">Contig6877.g329</name>
    <name evidence="1" type="ORF">STYLEM_3369</name>
</gene>
<dbReference type="AlphaFoldDB" id="A0A077ZWZ6"/>
<dbReference type="OMA" id="DERVFFT"/>
<dbReference type="InParanoid" id="A0A077ZWZ6"/>
<keyword evidence="2" id="KW-1185">Reference proteome</keyword>
<dbReference type="EMBL" id="CCKQ01003267">
    <property type="protein sequence ID" value="CDW74390.1"/>
    <property type="molecule type" value="Genomic_DNA"/>
</dbReference>
<dbReference type="Proteomes" id="UP000039865">
    <property type="component" value="Unassembled WGS sequence"/>
</dbReference>
<evidence type="ECO:0000313" key="2">
    <source>
        <dbReference type="Proteomes" id="UP000039865"/>
    </source>
</evidence>
<protein>
    <submittedName>
        <fullName evidence="1">Uncharacterized protein</fullName>
    </submittedName>
</protein>
<name>A0A077ZWZ6_STYLE</name>
<reference evidence="1 2" key="1">
    <citation type="submission" date="2014-06" db="EMBL/GenBank/DDBJ databases">
        <authorList>
            <person name="Swart Estienne"/>
        </authorList>
    </citation>
    <scope>NUCLEOTIDE SEQUENCE [LARGE SCALE GENOMIC DNA]</scope>
    <source>
        <strain evidence="1 2">130c</strain>
    </source>
</reference>
<evidence type="ECO:0000313" key="1">
    <source>
        <dbReference type="EMBL" id="CDW74390.1"/>
    </source>
</evidence>
<organism evidence="1 2">
    <name type="scientific">Stylonychia lemnae</name>
    <name type="common">Ciliate</name>
    <dbReference type="NCBI Taxonomy" id="5949"/>
    <lineage>
        <taxon>Eukaryota</taxon>
        <taxon>Sar</taxon>
        <taxon>Alveolata</taxon>
        <taxon>Ciliophora</taxon>
        <taxon>Intramacronucleata</taxon>
        <taxon>Spirotrichea</taxon>
        <taxon>Stichotrichia</taxon>
        <taxon>Sporadotrichida</taxon>
        <taxon>Oxytrichidae</taxon>
        <taxon>Stylonychinae</taxon>
        <taxon>Stylonychia</taxon>
    </lineage>
</organism>
<sequence length="112" mass="13001">MLGKALRDSVLRSSALRATSVFPQFSMRAFASNAPLNEKEKGDERVFFTKNDEKALKDLMKKIQKQTAIVEPTKAEEERQKKKLSDIFNDHKLDTQKHQALFDALLEWKRHL</sequence>
<proteinExistence type="predicted"/>
<accession>A0A077ZWZ6</accession>